<dbReference type="Pfam" id="PF12287">
    <property type="entry name" value="Caprin-1_C"/>
    <property type="match status" value="1"/>
</dbReference>
<feature type="compositionally biased region" description="Basic and acidic residues" evidence="21">
    <location>
        <begin position="526"/>
        <end position="537"/>
    </location>
</feature>
<dbReference type="PROSITE" id="PS50871">
    <property type="entry name" value="C1Q"/>
    <property type="match status" value="1"/>
</dbReference>
<feature type="compositionally biased region" description="Basic and acidic residues" evidence="21">
    <location>
        <begin position="862"/>
        <end position="872"/>
    </location>
</feature>
<feature type="region of interest" description="Disordered" evidence="21">
    <location>
        <begin position="806"/>
        <end position="838"/>
    </location>
</feature>
<dbReference type="GO" id="GO:0003723">
    <property type="term" value="F:RNA binding"/>
    <property type="evidence" value="ECO:0007669"/>
    <property type="project" value="UniProtKB-KW"/>
</dbReference>
<evidence type="ECO:0000256" key="9">
    <source>
        <dbReference type="ARBA" id="ARBA00022782"/>
    </source>
</evidence>
<dbReference type="GO" id="GO:0017148">
    <property type="term" value="P:negative regulation of translation"/>
    <property type="evidence" value="ECO:0007669"/>
    <property type="project" value="UniProtKB-KW"/>
</dbReference>
<feature type="region of interest" description="Disordered" evidence="21">
    <location>
        <begin position="688"/>
        <end position="732"/>
    </location>
</feature>
<evidence type="ECO:0000256" key="11">
    <source>
        <dbReference type="ARBA" id="ARBA00022884"/>
    </source>
</evidence>
<feature type="compositionally biased region" description="Polar residues" evidence="21">
    <location>
        <begin position="1048"/>
        <end position="1062"/>
    </location>
</feature>
<feature type="compositionally biased region" description="Low complexity" evidence="21">
    <location>
        <begin position="695"/>
        <end position="710"/>
    </location>
</feature>
<dbReference type="InterPro" id="IPR001073">
    <property type="entry name" value="C1q_dom"/>
</dbReference>
<proteinExistence type="inferred from homology"/>
<keyword evidence="20" id="KW-0175">Coiled coil</keyword>
<evidence type="ECO:0000256" key="7">
    <source>
        <dbReference type="ARBA" id="ARBA00022604"/>
    </source>
</evidence>
<keyword evidence="24" id="KW-1185">Reference proteome</keyword>
<evidence type="ECO:0000256" key="8">
    <source>
        <dbReference type="ARBA" id="ARBA00022723"/>
    </source>
</evidence>
<evidence type="ECO:0000256" key="21">
    <source>
        <dbReference type="SAM" id="MobiDB-lite"/>
    </source>
</evidence>
<feature type="compositionally biased region" description="Low complexity" evidence="21">
    <location>
        <begin position="949"/>
        <end position="962"/>
    </location>
</feature>
<dbReference type="GO" id="GO:0030154">
    <property type="term" value="P:cell differentiation"/>
    <property type="evidence" value="ECO:0007669"/>
    <property type="project" value="UniProtKB-KW"/>
</dbReference>
<dbReference type="InterPro" id="IPR022070">
    <property type="entry name" value="Caprin-1_C"/>
</dbReference>
<keyword evidence="5" id="KW-0963">Cytoplasm</keyword>
<evidence type="ECO:0000256" key="4">
    <source>
        <dbReference type="ARBA" id="ARBA00022475"/>
    </source>
</evidence>
<feature type="compositionally biased region" description="Polar residues" evidence="21">
    <location>
        <begin position="873"/>
        <end position="901"/>
    </location>
</feature>
<reference evidence="23" key="1">
    <citation type="submission" date="2025-08" db="UniProtKB">
        <authorList>
            <consortium name="Ensembl"/>
        </authorList>
    </citation>
    <scope>IDENTIFICATION</scope>
</reference>
<dbReference type="Proteomes" id="UP000694419">
    <property type="component" value="Unplaced"/>
</dbReference>
<feature type="compositionally biased region" description="Basic and acidic residues" evidence="21">
    <location>
        <begin position="547"/>
        <end position="575"/>
    </location>
</feature>
<evidence type="ECO:0000256" key="1">
    <source>
        <dbReference type="ARBA" id="ARBA00004202"/>
    </source>
</evidence>
<feature type="region of interest" description="Disordered" evidence="21">
    <location>
        <begin position="1017"/>
        <end position="1065"/>
    </location>
</feature>
<feature type="compositionally biased region" description="Basic and acidic residues" evidence="21">
    <location>
        <begin position="377"/>
        <end position="400"/>
    </location>
</feature>
<feature type="compositionally biased region" description="Polar residues" evidence="21">
    <location>
        <begin position="828"/>
        <end position="838"/>
    </location>
</feature>
<evidence type="ECO:0000256" key="5">
    <source>
        <dbReference type="ARBA" id="ARBA00022490"/>
    </source>
</evidence>
<dbReference type="FunFam" id="2.60.120.40:FF:000003">
    <property type="entry name" value="caprin-2 isoform X1"/>
    <property type="match status" value="1"/>
</dbReference>
<feature type="compositionally biased region" description="Basic and acidic residues" evidence="21">
    <location>
        <begin position="582"/>
        <end position="603"/>
    </location>
</feature>
<dbReference type="GO" id="GO:0005886">
    <property type="term" value="C:plasma membrane"/>
    <property type="evidence" value="ECO:0007669"/>
    <property type="project" value="UniProtKB-SubCell"/>
</dbReference>
<dbReference type="InterPro" id="IPR008983">
    <property type="entry name" value="Tumour_necrosis_fac-like_dom"/>
</dbReference>
<keyword evidence="13" id="KW-0652">Protein synthesis inhibitor</keyword>
<evidence type="ECO:0000256" key="16">
    <source>
        <dbReference type="ARBA" id="ARBA00067331"/>
    </source>
</evidence>
<evidence type="ECO:0000256" key="19">
    <source>
        <dbReference type="ARBA" id="ARBA00081559"/>
    </source>
</evidence>
<dbReference type="Pfam" id="PF00386">
    <property type="entry name" value="C1q"/>
    <property type="match status" value="1"/>
</dbReference>
<keyword evidence="11" id="KW-0694">RNA-binding</keyword>
<dbReference type="GO" id="GO:0005102">
    <property type="term" value="F:signaling receptor binding"/>
    <property type="evidence" value="ECO:0007669"/>
    <property type="project" value="TreeGrafter"/>
</dbReference>
<reference evidence="23" key="2">
    <citation type="submission" date="2025-09" db="UniProtKB">
        <authorList>
            <consortium name="Ensembl"/>
        </authorList>
    </citation>
    <scope>IDENTIFICATION</scope>
</reference>
<keyword evidence="8" id="KW-0479">Metal-binding</keyword>
<feature type="region of interest" description="Disordered" evidence="21">
    <location>
        <begin position="747"/>
        <end position="783"/>
    </location>
</feature>
<dbReference type="PANTHER" id="PTHR22922">
    <property type="entry name" value="GPI-ANCHORED PROTEIN P137"/>
    <property type="match status" value="1"/>
</dbReference>
<dbReference type="GO" id="GO:0090263">
    <property type="term" value="P:positive regulation of canonical Wnt signaling pathway"/>
    <property type="evidence" value="ECO:0007669"/>
    <property type="project" value="TreeGrafter"/>
</dbReference>
<dbReference type="Ensembl" id="ENSCPGT00000014678.1">
    <property type="protein sequence ID" value="ENSCPGP00000013384.1"/>
    <property type="gene ID" value="ENSCPGG00000009504.1"/>
</dbReference>
<evidence type="ECO:0000256" key="2">
    <source>
        <dbReference type="ARBA" id="ARBA00004496"/>
    </source>
</evidence>
<evidence type="ECO:0000313" key="24">
    <source>
        <dbReference type="Proteomes" id="UP000694419"/>
    </source>
</evidence>
<dbReference type="InterPro" id="IPR028816">
    <property type="entry name" value="Caprin"/>
</dbReference>
<keyword evidence="9" id="KW-0221">Differentiation</keyword>
<dbReference type="PANTHER" id="PTHR22922:SF5">
    <property type="entry name" value="CAPRIN-2"/>
    <property type="match status" value="1"/>
</dbReference>
<feature type="region of interest" description="Disordered" evidence="21">
    <location>
        <begin position="61"/>
        <end position="107"/>
    </location>
</feature>
<feature type="compositionally biased region" description="Basic and acidic residues" evidence="21">
    <location>
        <begin position="507"/>
        <end position="519"/>
    </location>
</feature>
<feature type="domain" description="C1q" evidence="22">
    <location>
        <begin position="1085"/>
        <end position="1219"/>
    </location>
</feature>
<feature type="region of interest" description="Disordered" evidence="21">
    <location>
        <begin position="858"/>
        <end position="906"/>
    </location>
</feature>
<protein>
    <recommendedName>
        <fullName evidence="16">Caprin-2</fullName>
    </recommendedName>
    <alternativeName>
        <fullName evidence="18">C1q domain-containing protein 1</fullName>
    </alternativeName>
    <alternativeName>
        <fullName evidence="17">Cytoplasmic activation/proliferation-associated protein 2</fullName>
    </alternativeName>
    <alternativeName>
        <fullName evidence="19">RNA granule protein 140</fullName>
    </alternativeName>
</protein>
<feature type="compositionally biased region" description="Polar residues" evidence="21">
    <location>
        <begin position="761"/>
        <end position="783"/>
    </location>
</feature>
<dbReference type="Gene3D" id="2.60.120.40">
    <property type="match status" value="1"/>
</dbReference>
<feature type="compositionally biased region" description="Low complexity" evidence="21">
    <location>
        <begin position="604"/>
        <end position="613"/>
    </location>
</feature>
<comment type="subcellular location">
    <subcellularLocation>
        <location evidence="1">Cell membrane</location>
        <topology evidence="1">Peripheral membrane protein</topology>
    </subcellularLocation>
    <subcellularLocation>
        <location evidence="2">Cytoplasm</location>
    </subcellularLocation>
</comment>
<evidence type="ECO:0000256" key="18">
    <source>
        <dbReference type="ARBA" id="ARBA00080108"/>
    </source>
</evidence>
<comment type="similarity">
    <text evidence="3">Belongs to the caprin family.</text>
</comment>
<evidence type="ECO:0000256" key="14">
    <source>
        <dbReference type="ARBA" id="ARBA00059021"/>
    </source>
</evidence>
<feature type="compositionally biased region" description="Basic and acidic residues" evidence="21">
    <location>
        <begin position="72"/>
        <end position="81"/>
    </location>
</feature>
<accession>A0A8C3JWW6</accession>
<dbReference type="GO" id="GO:0046872">
    <property type="term" value="F:metal ion binding"/>
    <property type="evidence" value="ECO:0007669"/>
    <property type="project" value="UniProtKB-KW"/>
</dbReference>
<evidence type="ECO:0000256" key="17">
    <source>
        <dbReference type="ARBA" id="ARBA00078232"/>
    </source>
</evidence>
<comment type="subunit">
    <text evidence="15">Homotrimer; via C1q domain. Found in a complex with LRP6, CCNY and CDK14 during G2/M stage; CAPRIN2 functions as a scaffold for the complex by binding to CCNY via its N terminus and to CDK14 via its C terminus. Interacts with LRP5. Interacts with LRP6.</text>
</comment>
<feature type="coiled-coil region" evidence="20">
    <location>
        <begin position="126"/>
        <end position="194"/>
    </location>
</feature>
<dbReference type="InterPro" id="IPR041637">
    <property type="entry name" value="Caprin-1_dimer"/>
</dbReference>
<feature type="region of interest" description="Disordered" evidence="21">
    <location>
        <begin position="330"/>
        <end position="350"/>
    </location>
</feature>
<dbReference type="SMART" id="SM00110">
    <property type="entry name" value="C1Q"/>
    <property type="match status" value="1"/>
</dbReference>
<dbReference type="Pfam" id="PF18293">
    <property type="entry name" value="Caprin-1_dimer"/>
    <property type="match status" value="1"/>
</dbReference>
<keyword evidence="4" id="KW-1003">Cell membrane</keyword>
<evidence type="ECO:0000256" key="6">
    <source>
        <dbReference type="ARBA" id="ARBA00022553"/>
    </source>
</evidence>
<name>A0A8C3JWW6_9CHAR</name>
<evidence type="ECO:0000259" key="22">
    <source>
        <dbReference type="PROSITE" id="PS50871"/>
    </source>
</evidence>
<evidence type="ECO:0000256" key="20">
    <source>
        <dbReference type="SAM" id="Coils"/>
    </source>
</evidence>
<dbReference type="SUPFAM" id="SSF49842">
    <property type="entry name" value="TNF-like"/>
    <property type="match status" value="1"/>
</dbReference>
<dbReference type="AlphaFoldDB" id="A0A8C3JWW6"/>
<feature type="region of interest" description="Disordered" evidence="21">
    <location>
        <begin position="941"/>
        <end position="968"/>
    </location>
</feature>
<feature type="compositionally biased region" description="Basic and acidic residues" evidence="21">
    <location>
        <begin position="627"/>
        <end position="638"/>
    </location>
</feature>
<evidence type="ECO:0000256" key="10">
    <source>
        <dbReference type="ARBA" id="ARBA00022837"/>
    </source>
</evidence>
<keyword evidence="6" id="KW-0597">Phosphoprotein</keyword>
<evidence type="ECO:0000256" key="13">
    <source>
        <dbReference type="ARBA" id="ARBA00023193"/>
    </source>
</evidence>
<organism evidence="23 24">
    <name type="scientific">Calidris pygmaea</name>
    <name type="common">Spoon-billed sandpiper</name>
    <dbReference type="NCBI Taxonomy" id="425635"/>
    <lineage>
        <taxon>Eukaryota</taxon>
        <taxon>Metazoa</taxon>
        <taxon>Chordata</taxon>
        <taxon>Craniata</taxon>
        <taxon>Vertebrata</taxon>
        <taxon>Euteleostomi</taxon>
        <taxon>Archelosauria</taxon>
        <taxon>Archosauria</taxon>
        <taxon>Dinosauria</taxon>
        <taxon>Saurischia</taxon>
        <taxon>Theropoda</taxon>
        <taxon>Coelurosauria</taxon>
        <taxon>Aves</taxon>
        <taxon>Neognathae</taxon>
        <taxon>Neoaves</taxon>
        <taxon>Charadriiformes</taxon>
        <taxon>Scolopacidae</taxon>
        <taxon>Calidris</taxon>
    </lineage>
</organism>
<evidence type="ECO:0000256" key="15">
    <source>
        <dbReference type="ARBA" id="ARBA00064065"/>
    </source>
</evidence>
<evidence type="ECO:0000313" key="23">
    <source>
        <dbReference type="Ensembl" id="ENSCPGP00000013384.1"/>
    </source>
</evidence>
<keyword evidence="12" id="KW-0472">Membrane</keyword>
<feature type="region of interest" description="Disordered" evidence="21">
    <location>
        <begin position="377"/>
        <end position="651"/>
    </location>
</feature>
<feature type="compositionally biased region" description="Basic and acidic residues" evidence="21">
    <location>
        <begin position="409"/>
        <end position="467"/>
    </location>
</feature>
<keyword evidence="10" id="KW-0106">Calcium</keyword>
<comment type="function">
    <text evidence="14">Promotes phosphorylation of the Wnt coreceptor LRP6, leading to increased activity of the canonical Wnt signaling pathway. Facilitates constitutive LRP6 phosphorylation by CDK14/CCNY during G2/M stage of the cell cycle, which may potentiate cells for Wnt signaling. May regulate the transport and translation of mRNAs, modulating for instance the expression of proteins involved in synaptic plasticity in neurons. Involved in regulation of growth as erythroblasts shift from a highly proliferative state towards their terminal phase of differentiation. May be involved in apoptosis.</text>
</comment>
<dbReference type="GO" id="GO:0005737">
    <property type="term" value="C:cytoplasm"/>
    <property type="evidence" value="ECO:0007669"/>
    <property type="project" value="UniProtKB-SubCell"/>
</dbReference>
<dbReference type="PRINTS" id="PR00007">
    <property type="entry name" value="COMPLEMNTC1Q"/>
</dbReference>
<evidence type="ECO:0000256" key="3">
    <source>
        <dbReference type="ARBA" id="ARBA00007950"/>
    </source>
</evidence>
<evidence type="ECO:0000256" key="12">
    <source>
        <dbReference type="ARBA" id="ARBA00023136"/>
    </source>
</evidence>
<feature type="compositionally biased region" description="Basic and acidic residues" evidence="21">
    <location>
        <begin position="488"/>
        <end position="500"/>
    </location>
</feature>
<sequence length="1219" mass="136877">MSVMISDQGSIFMATFSECVIKKVTFFTEKGGWWGGGEERELNKGSLFAAPSISMVQLSQAPFHHPSSPSGRSEEGEEKSMKAAKQQVNPSGEHQPPSSPLQSALNSAASPSQAYETYIDNGLICLKHKIRNIEKKKLKLEDYKDRLKKGEALNQDQLEAVEKYDEVVHNLEFAKELQKTFSGLSQDLLKAQKKAQRRESLLKLEAEKKKLRTILQVQYVLQNFTQEHVQKDFKGGVNGAIYLPSKELDYLIRFAKLTCPERNENLSVEDQMEQSSLYFWDLLEGSEKPVVGTTYKHMKDLLSKLLDSGYFESIPTPRTTVPVKELEEEVNRKPERTRQMSKGESVKEPESIMELMKSEIQPQEFLNRRYLPEAEYSVKKKPEEPKSWEAECARKQEPPKSWEMLVDVEEQKQETLKPWEARVRQQEPKRPDSPKPWEPRVKEEEQKHESTKPWETRVEEEQKKQEAPKAWVARVREEQESPKPWVAKVREEQDQKKQESPKPWVAKVREEQEQKKQEPPKPWVTKVKEEPEQKQESPKPWVTQAREQPEQKKPEPVKTWEMPVREEPEQKKQEPVKAWAARVREEPEQKKQEAREAWEKADRQQQVSSQQLQNPPKSWGAASVGPKKFDMEPKEVPKPVHQPAAEFCSTSTLPKDPVLRREKLQDLMTQIQGTYNFMQESILDFDKASPSAIGSSQPPSVTPASSPVASKEQKLPSQSDFLQQPLPAAASSMTLHGSNTSIASADQTLSGSETEDLVTPQAPQASASLSQETEKYTSQPLYQTSSHVSEPLIPKKIEIAQATIPLPSEPQSPLPTSSTSMSPVPPAQTFQSPPASSSSVTITAAPFQAMQTVFKVNAPLPPRKDQEIKEDSSYSAGYNQSFSTASTQTPPQCQLQSSHVAEQTSLSQESLSSVSYQPDGAVPVSNGSLAFYPAQTNVIPRPPQPYLNSRGSVRGSARGGRSLANSYRSPGGYKGFDAYRGSPSITNGNYGQLQFPGRDYAGMPYSQRDVNYQQCYKRGGITSGPRANSRAGWSDSSQVSSPERDNETFNSGDSGQGDSRSITPVDMPVTSQAATILPVHVYPLPQQMRVAFSAARTSNLAPGTLDQPIVFDLLLNNLGETFDIQLGRFNCPVNGTYVFIFHMLKLAVNVPLYVNLMKNEEVLVSAYANDGAPDHETASNHAVLQLFQGDQIWLRLHRGAIYGSSWKYSTFSGYLLYQD</sequence>
<keyword evidence="7" id="KW-0341">Growth regulation</keyword>